<gene>
    <name evidence="1" type="ORF">CPT_Siara_045</name>
</gene>
<proteinExistence type="predicted"/>
<organism evidence="1 2">
    <name type="scientific">Stenotrophomonas phage Siara</name>
    <dbReference type="NCBI Taxonomy" id="2859658"/>
    <lineage>
        <taxon>Viruses</taxon>
        <taxon>Duplodnaviria</taxon>
        <taxon>Heunggongvirae</taxon>
        <taxon>Uroviricota</taxon>
        <taxon>Caudoviricetes</taxon>
        <taxon>Beaumontvirinae</taxon>
        <taxon>Siaravirus</taxon>
        <taxon>Siaravirus siara</taxon>
    </lineage>
</organism>
<accession>A0AAE7WPI1</accession>
<keyword evidence="2" id="KW-1185">Reference proteome</keyword>
<dbReference type="EMBL" id="MZ326859">
    <property type="protein sequence ID" value="QYW02048.1"/>
    <property type="molecule type" value="Genomic_DNA"/>
</dbReference>
<name>A0AAE7WPI1_9CAUD</name>
<reference evidence="1" key="1">
    <citation type="submission" date="2021-06" db="EMBL/GenBank/DDBJ databases">
        <title>Complete genome sequence of Stenotrophomonas maltophilia phage Siara.</title>
        <authorList>
            <person name="Marmion J."/>
            <person name="Tate N."/>
            <person name="Clark J."/>
            <person name="Le T."/>
            <person name="Liu M."/>
            <person name="Burrowes B."/>
            <person name="Gill J."/>
        </authorList>
    </citation>
    <scope>NUCLEOTIDE SEQUENCE</scope>
</reference>
<protein>
    <submittedName>
        <fullName evidence="1">Minor tail protein</fullName>
    </submittedName>
</protein>
<evidence type="ECO:0000313" key="2">
    <source>
        <dbReference type="Proteomes" id="UP000827319"/>
    </source>
</evidence>
<sequence length="143" mass="15721">MNLDQFGKLMHRRAKSLPEAVNKLKVRVAEAGLFSVVQHTPVDTGEAVSNWQVMNGAAAQGTRPPFYPGENRETMEQNQLAVLADAKKIFEAAKPGLPIHITNNLHYIVDLEMGTSLQAPAGMLRGADVAMQFQLRNVKLLTE</sequence>
<dbReference type="Proteomes" id="UP000827319">
    <property type="component" value="Segment"/>
</dbReference>
<evidence type="ECO:0000313" key="1">
    <source>
        <dbReference type="EMBL" id="QYW02048.1"/>
    </source>
</evidence>